<reference evidence="3" key="1">
    <citation type="submission" date="2019-06" db="EMBL/GenBank/DDBJ databases">
        <title>Whole genome shotgun sequence of Cellulomonas cellasea NBRC 3753.</title>
        <authorList>
            <person name="Hosoyama A."/>
            <person name="Uohara A."/>
            <person name="Ohji S."/>
            <person name="Ichikawa N."/>
        </authorList>
    </citation>
    <scope>NUCLEOTIDE SEQUENCE [LARGE SCALE GENOMIC DNA]</scope>
    <source>
        <strain evidence="3">NBRC 3753</strain>
    </source>
</reference>
<evidence type="ECO:0000256" key="1">
    <source>
        <dbReference type="SAM" id="MobiDB-lite"/>
    </source>
</evidence>
<comment type="caution">
    <text evidence="3">The sequence shown here is derived from an EMBL/GenBank/DDBJ whole genome shotgun (WGS) entry which is preliminary data.</text>
</comment>
<evidence type="ECO:0000256" key="2">
    <source>
        <dbReference type="SAM" id="Phobius"/>
    </source>
</evidence>
<keyword evidence="2" id="KW-0812">Transmembrane</keyword>
<dbReference type="EMBL" id="BJLR01000035">
    <property type="protein sequence ID" value="GEA89681.1"/>
    <property type="molecule type" value="Genomic_DNA"/>
</dbReference>
<keyword evidence="2" id="KW-0472">Membrane</keyword>
<keyword evidence="4" id="KW-1185">Reference proteome</keyword>
<protein>
    <submittedName>
        <fullName evidence="3">Uncharacterized protein</fullName>
    </submittedName>
</protein>
<feature type="region of interest" description="Disordered" evidence="1">
    <location>
        <begin position="141"/>
        <end position="190"/>
    </location>
</feature>
<feature type="transmembrane region" description="Helical" evidence="2">
    <location>
        <begin position="115"/>
        <end position="132"/>
    </location>
</feature>
<feature type="compositionally biased region" description="Low complexity" evidence="1">
    <location>
        <begin position="143"/>
        <end position="164"/>
    </location>
</feature>
<keyword evidence="2" id="KW-1133">Transmembrane helix</keyword>
<feature type="compositionally biased region" description="Basic and acidic residues" evidence="1">
    <location>
        <begin position="166"/>
        <end position="175"/>
    </location>
</feature>
<evidence type="ECO:0000313" key="4">
    <source>
        <dbReference type="Proteomes" id="UP000317046"/>
    </source>
</evidence>
<organism evidence="3 4">
    <name type="scientific">Cellulomonas cellasea</name>
    <dbReference type="NCBI Taxonomy" id="43670"/>
    <lineage>
        <taxon>Bacteria</taxon>
        <taxon>Bacillati</taxon>
        <taxon>Actinomycetota</taxon>
        <taxon>Actinomycetes</taxon>
        <taxon>Micrococcales</taxon>
        <taxon>Cellulomonadaceae</taxon>
        <taxon>Cellulomonas</taxon>
    </lineage>
</organism>
<name>A0A4Y3KYX2_9CELL</name>
<evidence type="ECO:0000313" key="3">
    <source>
        <dbReference type="EMBL" id="GEA89681.1"/>
    </source>
</evidence>
<dbReference type="AlphaFoldDB" id="A0A4Y3KYX2"/>
<accession>A0A4Y3KYX2</accession>
<gene>
    <name evidence="3" type="ORF">CCE01nite_36300</name>
</gene>
<dbReference type="Proteomes" id="UP000317046">
    <property type="component" value="Unassembled WGS sequence"/>
</dbReference>
<sequence>MAVSPAQTEMRVGFQDQRPRTLRVTDVAFAGAPGSVTVRLPAGGRTNSPIVGVVAVAAATAETMGAVAALAPGSAGGAVTGAVSGVVACEALQGTKAMISAPTEVRARRRALERWVGAPVACLPVMGLLIVLRRSRGRRTQCASKRGGSMAARAAASRSTLSHSGDVSRDRDHASAEATAPRTGPAIGPDLRFRTSARLSSRNGCVTHFTPWLTVRLRWRLLGLWSKIGHAVCMDDAKRRREG</sequence>
<proteinExistence type="predicted"/>